<dbReference type="GO" id="GO:0001717">
    <property type="term" value="P:conversion of seryl-tRNAsec to selenocys-tRNAsec"/>
    <property type="evidence" value="ECO:0007669"/>
    <property type="project" value="UniProtKB-UniRule"/>
</dbReference>
<keyword evidence="2 8" id="KW-0963">Cytoplasm</keyword>
<comment type="cofactor">
    <cofactor evidence="1 8 9">
        <name>pyridoxal 5'-phosphate</name>
        <dbReference type="ChEBI" id="CHEBI:597326"/>
    </cofactor>
</comment>
<organism evidence="11 12">
    <name type="scientific">Clostridium symbiosum</name>
    <name type="common">Bacteroides symbiosus</name>
    <dbReference type="NCBI Taxonomy" id="1512"/>
    <lineage>
        <taxon>Bacteria</taxon>
        <taxon>Bacillati</taxon>
        <taxon>Bacillota</taxon>
        <taxon>Clostridia</taxon>
        <taxon>Lachnospirales</taxon>
        <taxon>Lachnospiraceae</taxon>
        <taxon>Otoolea</taxon>
    </lineage>
</organism>
<dbReference type="RefSeq" id="WP_003506042.1">
    <property type="nucleotide sequence ID" value="NZ_CABKPP010000001.1"/>
</dbReference>
<dbReference type="Pfam" id="PF03841">
    <property type="entry name" value="SelA"/>
    <property type="match status" value="1"/>
</dbReference>
<dbReference type="AlphaFoldDB" id="A0AAW5FAM0"/>
<dbReference type="Pfam" id="PF12390">
    <property type="entry name" value="Se-cys_synth_N"/>
    <property type="match status" value="1"/>
</dbReference>
<dbReference type="InterPro" id="IPR015421">
    <property type="entry name" value="PyrdxlP-dep_Trfase_major"/>
</dbReference>
<keyword evidence="3 8" id="KW-0808">Transferase</keyword>
<comment type="pathway">
    <text evidence="8">Aminoacyl-tRNA biosynthesis; selenocysteinyl-tRNA(Sec) biosynthesis; selenocysteinyl-tRNA(Sec) from L-seryl-tRNA(Sec) (bacterial route): step 1/1.</text>
</comment>
<evidence type="ECO:0000256" key="6">
    <source>
        <dbReference type="ARBA" id="ARBA00023266"/>
    </source>
</evidence>
<name>A0AAW5FAM0_CLOSY</name>
<evidence type="ECO:0000256" key="5">
    <source>
        <dbReference type="ARBA" id="ARBA00022917"/>
    </source>
</evidence>
<dbReference type="Gene3D" id="3.90.1150.180">
    <property type="match status" value="1"/>
</dbReference>
<dbReference type="HAMAP" id="MF_00423">
    <property type="entry name" value="SelA"/>
    <property type="match status" value="1"/>
</dbReference>
<dbReference type="Proteomes" id="UP001203136">
    <property type="component" value="Unassembled WGS sequence"/>
</dbReference>
<comment type="caution">
    <text evidence="11">The sequence shown here is derived from an EMBL/GenBank/DDBJ whole genome shotgun (WGS) entry which is preliminary data.</text>
</comment>
<comment type="similarity">
    <text evidence="7 8">Belongs to the SelA family.</text>
</comment>
<dbReference type="EMBL" id="JAINVB010000002">
    <property type="protein sequence ID" value="MCK0088793.1"/>
    <property type="molecule type" value="Genomic_DNA"/>
</dbReference>
<keyword evidence="4 8" id="KW-0663">Pyridoxal phosphate</keyword>
<evidence type="ECO:0000256" key="2">
    <source>
        <dbReference type="ARBA" id="ARBA00022490"/>
    </source>
</evidence>
<evidence type="ECO:0000313" key="12">
    <source>
        <dbReference type="Proteomes" id="UP001203136"/>
    </source>
</evidence>
<evidence type="ECO:0000256" key="3">
    <source>
        <dbReference type="ARBA" id="ARBA00022679"/>
    </source>
</evidence>
<dbReference type="GO" id="GO:0004125">
    <property type="term" value="F:L-seryl-tRNA(Sec) selenium transferase activity"/>
    <property type="evidence" value="ECO:0007669"/>
    <property type="project" value="UniProtKB-UniRule"/>
</dbReference>
<dbReference type="NCBIfam" id="TIGR00474">
    <property type="entry name" value="selA"/>
    <property type="match status" value="1"/>
</dbReference>
<dbReference type="EC" id="2.9.1.1" evidence="8"/>
<evidence type="ECO:0000259" key="10">
    <source>
        <dbReference type="Pfam" id="PF12390"/>
    </source>
</evidence>
<feature type="domain" description="L-seryl-tRNA selenium transferase N-terminal" evidence="10">
    <location>
        <begin position="9"/>
        <end position="48"/>
    </location>
</feature>
<evidence type="ECO:0000256" key="4">
    <source>
        <dbReference type="ARBA" id="ARBA00022898"/>
    </source>
</evidence>
<feature type="modified residue" description="N6-(pyridoxal phosphate)lysine" evidence="8 9">
    <location>
        <position position="299"/>
    </location>
</feature>
<evidence type="ECO:0000256" key="9">
    <source>
        <dbReference type="PIRSR" id="PIRSR618319-50"/>
    </source>
</evidence>
<protein>
    <recommendedName>
        <fullName evidence="8">L-seryl-tRNA(Sec) selenium transferase</fullName>
        <ecNumber evidence="8">2.9.1.1</ecNumber>
    </recommendedName>
    <alternativeName>
        <fullName evidence="8">Selenocysteine synthase</fullName>
        <shortName evidence="8">Sec synthase</shortName>
    </alternativeName>
    <alternativeName>
        <fullName evidence="8">Selenocysteinyl-tRNA(Sec) synthase</fullName>
    </alternativeName>
</protein>
<comment type="subcellular location">
    <subcellularLocation>
        <location evidence="8">Cytoplasm</location>
    </subcellularLocation>
</comment>
<evidence type="ECO:0000313" key="11">
    <source>
        <dbReference type="EMBL" id="MCK0088793.1"/>
    </source>
</evidence>
<evidence type="ECO:0000256" key="7">
    <source>
        <dbReference type="ARBA" id="ARBA00044507"/>
    </source>
</evidence>
<evidence type="ECO:0000256" key="1">
    <source>
        <dbReference type="ARBA" id="ARBA00001933"/>
    </source>
</evidence>
<gene>
    <name evidence="8 11" type="primary">selA</name>
    <name evidence="11" type="ORF">K5I21_23610</name>
</gene>
<dbReference type="InterPro" id="IPR015424">
    <property type="entry name" value="PyrdxlP-dep_Trfase"/>
</dbReference>
<dbReference type="SUPFAM" id="SSF53383">
    <property type="entry name" value="PLP-dependent transferases"/>
    <property type="match status" value="1"/>
</dbReference>
<accession>A0AAW5FAM0</accession>
<comment type="catalytic activity">
    <reaction evidence="8">
        <text>L-seryl-tRNA(Sec) + selenophosphate + H(+) = L-selenocysteinyl-tRNA(Sec) + phosphate</text>
        <dbReference type="Rhea" id="RHEA:22728"/>
        <dbReference type="Rhea" id="RHEA-COMP:9742"/>
        <dbReference type="Rhea" id="RHEA-COMP:9743"/>
        <dbReference type="ChEBI" id="CHEBI:15378"/>
        <dbReference type="ChEBI" id="CHEBI:16144"/>
        <dbReference type="ChEBI" id="CHEBI:43474"/>
        <dbReference type="ChEBI" id="CHEBI:78533"/>
        <dbReference type="ChEBI" id="CHEBI:78573"/>
        <dbReference type="EC" id="2.9.1.1"/>
    </reaction>
</comment>
<proteinExistence type="inferred from homology"/>
<dbReference type="GO" id="GO:0001514">
    <property type="term" value="P:selenocysteine incorporation"/>
    <property type="evidence" value="ECO:0007669"/>
    <property type="project" value="UniProtKB-UniRule"/>
</dbReference>
<keyword evidence="5 8" id="KW-0648">Protein biosynthesis</keyword>
<dbReference type="Gene3D" id="3.40.640.10">
    <property type="entry name" value="Type I PLP-dependent aspartate aminotransferase-like (Major domain)"/>
    <property type="match status" value="1"/>
</dbReference>
<dbReference type="PANTHER" id="PTHR32328:SF0">
    <property type="entry name" value="L-SERYL-TRNA(SEC) SELENIUM TRANSFERASE"/>
    <property type="match status" value="1"/>
</dbReference>
<dbReference type="InterPro" id="IPR004534">
    <property type="entry name" value="SelA_trans"/>
</dbReference>
<reference evidence="11" key="1">
    <citation type="journal article" date="2022" name="Cell Host Microbe">
        <title>Colonization of the live biotherapeutic product VE303 and modulation of the microbiota and metabolites in healthy volunteers.</title>
        <authorList>
            <person name="Dsouza M."/>
            <person name="Menon R."/>
            <person name="Crossette E."/>
            <person name="Bhattarai S.K."/>
            <person name="Schneider J."/>
            <person name="Kim Y.G."/>
            <person name="Reddy S."/>
            <person name="Caballero S."/>
            <person name="Felix C."/>
            <person name="Cornacchione L."/>
            <person name="Hendrickson J."/>
            <person name="Watson A.R."/>
            <person name="Minot S.S."/>
            <person name="Greenfield N."/>
            <person name="Schopf L."/>
            <person name="Szabady R."/>
            <person name="Patarroyo J."/>
            <person name="Smith W."/>
            <person name="Harrison P."/>
            <person name="Kuijper E.J."/>
            <person name="Kelly C.P."/>
            <person name="Olle B."/>
            <person name="Bobilev D."/>
            <person name="Silber J.L."/>
            <person name="Bucci V."/>
            <person name="Roberts B."/>
            <person name="Faith J."/>
            <person name="Norman J.M."/>
        </authorList>
    </citation>
    <scope>NUCLEOTIDE SEQUENCE</scope>
    <source>
        <strain evidence="11">VE303-04</strain>
    </source>
</reference>
<keyword evidence="6 8" id="KW-0711">Selenium</keyword>
<dbReference type="PANTHER" id="PTHR32328">
    <property type="entry name" value="L-SERYL-TRNA(SEC) SELENIUM TRANSFERASE"/>
    <property type="match status" value="1"/>
</dbReference>
<comment type="function">
    <text evidence="8">Converts seryl-tRNA(Sec) to selenocysteinyl-tRNA(Sec) required for selenoprotein biosynthesis.</text>
</comment>
<evidence type="ECO:0000256" key="8">
    <source>
        <dbReference type="HAMAP-Rule" id="MF_00423"/>
    </source>
</evidence>
<dbReference type="InterPro" id="IPR025862">
    <property type="entry name" value="SelA_trans_N_dom"/>
</dbReference>
<dbReference type="GO" id="GO:0005737">
    <property type="term" value="C:cytoplasm"/>
    <property type="evidence" value="ECO:0007669"/>
    <property type="project" value="UniProtKB-SubCell"/>
</dbReference>
<sequence length="474" mass="52995">MMGKNQELLRKLPKIDEMLQDEHLIFFTEIMPRQVVVETLREVIDMVRREIIDGRREEIPAVEELAGLVKQRVFEEQGKSLRRVINATGVVLHTNLGRANLSRRACESVLEAAGYYSNLEYDIKKGSRGSRHDHVEQLIRKITGAQAAMVVNNNAAATMLCLSALARGKEVITSRGELVEIGGSFRIPEIMEESGAHLLEVGATNKTKPADYRKAFHGEMTGAFLKVHTSNYKIVGFTQEVSIRELAALRDESEEFSVPVIYDMGSGLMTDLSGCGIGEPTVTEALKEGADVVLFSGDKLLGGPQCGVVIGKKEYVDRMKGHPMARAFRVDKMTLAALEATFFEYQDSKRAMREIPVLRMITETGIRLKEKAEKLCGQLSEAAPSLEFMVEPCRDQVGGGSAPLVMLEGYAVTVSGEDFNAERSERLLRKEELPIIARVARDKLWLSVRTIEETEFKWIREAFSKQNQVRWQDA</sequence>
<dbReference type="InterPro" id="IPR018319">
    <property type="entry name" value="SelA-like"/>
</dbReference>